<dbReference type="RefSeq" id="WP_125439159.1">
    <property type="nucleotide sequence ID" value="NZ_RWIU01000005.1"/>
</dbReference>
<evidence type="ECO:0000313" key="3">
    <source>
        <dbReference type="Proteomes" id="UP000270291"/>
    </source>
</evidence>
<comment type="caution">
    <text evidence="2">The sequence shown here is derived from an EMBL/GenBank/DDBJ whole genome shotgun (WGS) entry which is preliminary data.</text>
</comment>
<organism evidence="2 3">
    <name type="scientific">Hymenobacter perfusus</name>
    <dbReference type="NCBI Taxonomy" id="1236770"/>
    <lineage>
        <taxon>Bacteria</taxon>
        <taxon>Pseudomonadati</taxon>
        <taxon>Bacteroidota</taxon>
        <taxon>Cytophagia</taxon>
        <taxon>Cytophagales</taxon>
        <taxon>Hymenobacteraceae</taxon>
        <taxon>Hymenobacter</taxon>
    </lineage>
</organism>
<sequence>MATTPIPDHMRVPANLSAEALQHALTELDTKIRTLHNRANATTAGSSATYQQHAEALEAKRARLAERLHATTSPAGTLPAAASADAPKQHESTWEEVWRGIETLRQDLRNII</sequence>
<accession>A0A3R9PN66</accession>
<dbReference type="OrthoDB" id="893781at2"/>
<name>A0A3R9PN66_9BACT</name>
<feature type="region of interest" description="Disordered" evidence="1">
    <location>
        <begin position="65"/>
        <end position="94"/>
    </location>
</feature>
<dbReference type="Proteomes" id="UP000270291">
    <property type="component" value="Unassembled WGS sequence"/>
</dbReference>
<dbReference type="AlphaFoldDB" id="A0A3R9PN66"/>
<dbReference type="EMBL" id="RWIU01000005">
    <property type="protein sequence ID" value="RSK42186.1"/>
    <property type="molecule type" value="Genomic_DNA"/>
</dbReference>
<proteinExistence type="predicted"/>
<evidence type="ECO:0000256" key="1">
    <source>
        <dbReference type="SAM" id="MobiDB-lite"/>
    </source>
</evidence>
<gene>
    <name evidence="2" type="ORF">EI293_14755</name>
</gene>
<protein>
    <submittedName>
        <fullName evidence="2">Uncharacterized protein</fullName>
    </submittedName>
</protein>
<reference evidence="2 3" key="1">
    <citation type="submission" date="2018-12" db="EMBL/GenBank/DDBJ databases">
        <authorList>
            <person name="Feng G."/>
            <person name="Zhu H."/>
        </authorList>
    </citation>
    <scope>NUCLEOTIDE SEQUENCE [LARGE SCALE GENOMIC DNA]</scope>
    <source>
        <strain evidence="2 3">LMG 26000</strain>
    </source>
</reference>
<evidence type="ECO:0000313" key="2">
    <source>
        <dbReference type="EMBL" id="RSK42186.1"/>
    </source>
</evidence>
<keyword evidence="3" id="KW-1185">Reference proteome</keyword>